<reference evidence="1 2" key="1">
    <citation type="journal article" date="2018" name="IMA Fungus">
        <title>IMA Genome-F 9: Draft genome sequence of Annulohypoxylon stygium, Aspergillus mulundensis, Berkeleyomyces basicola (syn. Thielaviopsis basicola), Ceratocystis smalleyi, two Cercospora beticola strains, Coleophoma cylindrospora, Fusarium fracticaudum, Phialophora cf. hyalina, and Morchella septimelata.</title>
        <authorList>
            <person name="Wingfield B.D."/>
            <person name="Bills G.F."/>
            <person name="Dong Y."/>
            <person name="Huang W."/>
            <person name="Nel W.J."/>
            <person name="Swalarsk-Parry B.S."/>
            <person name="Vaghefi N."/>
            <person name="Wilken P.M."/>
            <person name="An Z."/>
            <person name="de Beer Z.W."/>
            <person name="De Vos L."/>
            <person name="Chen L."/>
            <person name="Duong T.A."/>
            <person name="Gao Y."/>
            <person name="Hammerbacher A."/>
            <person name="Kikkert J.R."/>
            <person name="Li Y."/>
            <person name="Li H."/>
            <person name="Li K."/>
            <person name="Li Q."/>
            <person name="Liu X."/>
            <person name="Ma X."/>
            <person name="Naidoo K."/>
            <person name="Pethybridge S.J."/>
            <person name="Sun J."/>
            <person name="Steenkamp E.T."/>
            <person name="van der Nest M.A."/>
            <person name="van Wyk S."/>
            <person name="Wingfield M.J."/>
            <person name="Xiong C."/>
            <person name="Yue Q."/>
            <person name="Zhang X."/>
        </authorList>
    </citation>
    <scope>NUCLEOTIDE SEQUENCE [LARGE SCALE GENOMIC DNA]</scope>
    <source>
        <strain evidence="1 2">BP 5553</strain>
    </source>
</reference>
<name>A0A370TLZ6_9HELO</name>
<dbReference type="GO" id="GO:0005739">
    <property type="term" value="C:mitochondrion"/>
    <property type="evidence" value="ECO:0007669"/>
    <property type="project" value="TreeGrafter"/>
</dbReference>
<dbReference type="OrthoDB" id="2968323at2759"/>
<dbReference type="RefSeq" id="XP_031869207.1">
    <property type="nucleotide sequence ID" value="XM_032014526.1"/>
</dbReference>
<dbReference type="STRING" id="2656787.A0A370TLZ6"/>
<evidence type="ECO:0000313" key="1">
    <source>
        <dbReference type="EMBL" id="RDL36551.1"/>
    </source>
</evidence>
<organism evidence="1 2">
    <name type="scientific">Venustampulla echinocandica</name>
    <dbReference type="NCBI Taxonomy" id="2656787"/>
    <lineage>
        <taxon>Eukaryota</taxon>
        <taxon>Fungi</taxon>
        <taxon>Dikarya</taxon>
        <taxon>Ascomycota</taxon>
        <taxon>Pezizomycotina</taxon>
        <taxon>Leotiomycetes</taxon>
        <taxon>Helotiales</taxon>
        <taxon>Pleuroascaceae</taxon>
        <taxon>Venustampulla</taxon>
    </lineage>
</organism>
<evidence type="ECO:0000313" key="2">
    <source>
        <dbReference type="Proteomes" id="UP000254866"/>
    </source>
</evidence>
<dbReference type="GeneID" id="43598752"/>
<keyword evidence="2" id="KW-1185">Reference proteome</keyword>
<protein>
    <submittedName>
        <fullName evidence="1">Uncharacterized protein</fullName>
    </submittedName>
</protein>
<dbReference type="PANTHER" id="PTHR36091">
    <property type="entry name" value="ALTERED INHERITANCE OF MITOCHONDRIA PROTEIN 9, MITOCHONDRIAL"/>
    <property type="match status" value="1"/>
</dbReference>
<dbReference type="PANTHER" id="PTHR36091:SF1">
    <property type="entry name" value="ALTERED INHERITANCE OF MITOCHONDRIA PROTEIN 9, MITOCHONDRIAL"/>
    <property type="match status" value="1"/>
</dbReference>
<dbReference type="Proteomes" id="UP000254866">
    <property type="component" value="Unassembled WGS sequence"/>
</dbReference>
<dbReference type="InterPro" id="IPR051035">
    <property type="entry name" value="Mito_inheritance_9"/>
</dbReference>
<sequence length="156" mass="17736">MEEAPGISVADIWKDIGLESKDRIIDALVAIENKLLSVAFTRLVRYGNVYFARDSFPGCEKAEISSSSSLPLELKMEVEERFTIGPVVEHVFWKEDRASMPIERGLWKTAQDYLKALENNQYNQTRQNQSWLTIFAPSFFLVGARNGTSMKQKTLA</sequence>
<accession>A0A370TLZ6</accession>
<gene>
    <name evidence="1" type="ORF">BP5553_05903</name>
</gene>
<dbReference type="EMBL" id="NPIC01000004">
    <property type="protein sequence ID" value="RDL36551.1"/>
    <property type="molecule type" value="Genomic_DNA"/>
</dbReference>
<dbReference type="AlphaFoldDB" id="A0A370TLZ6"/>
<comment type="caution">
    <text evidence="1">The sequence shown here is derived from an EMBL/GenBank/DDBJ whole genome shotgun (WGS) entry which is preliminary data.</text>
</comment>
<proteinExistence type="predicted"/>